<dbReference type="EMBL" id="ALPT02000044">
    <property type="protein sequence ID" value="KGA96868.1"/>
    <property type="molecule type" value="Genomic_DNA"/>
</dbReference>
<evidence type="ECO:0000313" key="2">
    <source>
        <dbReference type="EMBL" id="THG91305.1"/>
    </source>
</evidence>
<dbReference type="STRING" id="1218173.BALCAV_0213710"/>
<evidence type="ECO:0000313" key="3">
    <source>
        <dbReference type="Proteomes" id="UP000002754"/>
    </source>
</evidence>
<protein>
    <submittedName>
        <fullName evidence="1">Phage portal protein</fullName>
    </submittedName>
</protein>
<dbReference type="eggNOG" id="ENOG502ZCKJ">
    <property type="taxonomic scope" value="Bacteria"/>
</dbReference>
<dbReference type="SUPFAM" id="SSF69279">
    <property type="entry name" value="Phage tail proteins"/>
    <property type="match status" value="1"/>
</dbReference>
<dbReference type="OrthoDB" id="1697482at2"/>
<dbReference type="Pfam" id="PF09393">
    <property type="entry name" value="DUF2001"/>
    <property type="match status" value="1"/>
</dbReference>
<evidence type="ECO:0000313" key="4">
    <source>
        <dbReference type="Proteomes" id="UP000297014"/>
    </source>
</evidence>
<dbReference type="EMBL" id="JALP01000078">
    <property type="protein sequence ID" value="THG91305.1"/>
    <property type="molecule type" value="Genomic_DNA"/>
</dbReference>
<dbReference type="AlphaFoldDB" id="A0A094WLP7"/>
<comment type="caution">
    <text evidence="1">The sequence shown here is derived from an EMBL/GenBank/DDBJ whole genome shotgun (WGS) entry which is preliminary data.</text>
</comment>
<organism evidence="1 3">
    <name type="scientific">Alkalihalobacillus alcalophilus ATCC 27647 = CGMCC 1.3604</name>
    <dbReference type="NCBI Taxonomy" id="1218173"/>
    <lineage>
        <taxon>Bacteria</taxon>
        <taxon>Bacillati</taxon>
        <taxon>Bacillota</taxon>
        <taxon>Bacilli</taxon>
        <taxon>Bacillales</taxon>
        <taxon>Bacillaceae</taxon>
        <taxon>Alkalihalobacillus</taxon>
    </lineage>
</organism>
<dbReference type="InterPro" id="IPR018989">
    <property type="entry name" value="DUF2001"/>
</dbReference>
<reference evidence="1 3" key="1">
    <citation type="journal article" date="2014" name="Genome Announc.">
        <title>Draft Genome Sequence of Bacillus alcalophilus AV1934, a Classic Alkaliphile Isolated from Human Feces in 1934.</title>
        <authorList>
            <person name="Attie O."/>
            <person name="Jayaprakash A."/>
            <person name="Shah H."/>
            <person name="Paulsen I.T."/>
            <person name="Morino M."/>
            <person name="Takahashi Y."/>
            <person name="Narumi I."/>
            <person name="Sachidanandam R."/>
            <person name="Satoh K."/>
            <person name="Ito M."/>
            <person name="Krulwich T.A."/>
        </authorList>
    </citation>
    <scope>NUCLEOTIDE SEQUENCE [LARGE SCALE GENOMIC DNA]</scope>
    <source>
        <strain evidence="1 3">AV1934</strain>
    </source>
</reference>
<dbReference type="Proteomes" id="UP000297014">
    <property type="component" value="Unassembled WGS sequence"/>
</dbReference>
<reference evidence="2 4" key="2">
    <citation type="submission" date="2014-01" db="EMBL/GenBank/DDBJ databases">
        <title>Draft genome sequencing of Bacillus alcalophilus CGMCC 1.3604.</title>
        <authorList>
            <person name="Yang J."/>
            <person name="Diao L."/>
            <person name="Yang S."/>
        </authorList>
    </citation>
    <scope>NUCLEOTIDE SEQUENCE [LARGE SCALE GENOMIC DNA]</scope>
    <source>
        <strain evidence="2 4">CGMCC 1.3604</strain>
    </source>
</reference>
<name>A0A094WLP7_ALKAL</name>
<proteinExistence type="predicted"/>
<accession>A0A094WLP7</accession>
<evidence type="ECO:0000313" key="1">
    <source>
        <dbReference type="EMBL" id="KGA96868.1"/>
    </source>
</evidence>
<sequence length="144" mass="16046">MPMDTDRLINGSFGELWEDGQWLDNVDSVTAEVAIEKINVKVAGTRWEGHKVIGLSGTGTVSGYKVTSKMIQQQIWAAGDRGVPTTTELIAKLDDPESYGHERVRLLNVKYDKVTLANYTVGEVVKEETPFTFTRFELLDPIEA</sequence>
<keyword evidence="3" id="KW-1185">Reference proteome</keyword>
<dbReference type="Proteomes" id="UP000002754">
    <property type="component" value="Unassembled WGS sequence"/>
</dbReference>
<dbReference type="RefSeq" id="WP_003321277.1">
    <property type="nucleotide sequence ID" value="NZ_ALPT02000044.1"/>
</dbReference>
<dbReference type="InterPro" id="IPR038628">
    <property type="entry name" value="XkdM-like_sf"/>
</dbReference>
<gene>
    <name evidence="2" type="ORF">AJ85_05640</name>
    <name evidence="1" type="ORF">BALCAV_0213710</name>
</gene>
<dbReference type="Gene3D" id="2.30.110.40">
    <property type="entry name" value="Phage tail tube protein"/>
    <property type="match status" value="1"/>
</dbReference>